<evidence type="ECO:0000256" key="3">
    <source>
        <dbReference type="ARBA" id="ARBA00023157"/>
    </source>
</evidence>
<evidence type="ECO:0000259" key="6">
    <source>
        <dbReference type="PROSITE" id="PS50835"/>
    </source>
</evidence>
<dbReference type="SUPFAM" id="SSF48726">
    <property type="entry name" value="Immunoglobulin"/>
    <property type="match status" value="4"/>
</dbReference>
<feature type="region of interest" description="Disordered" evidence="5">
    <location>
        <begin position="153"/>
        <end position="232"/>
    </location>
</feature>
<evidence type="ECO:0000256" key="1">
    <source>
        <dbReference type="ARBA" id="ARBA00022729"/>
    </source>
</evidence>
<proteinExistence type="predicted"/>
<dbReference type="PANTHER" id="PTHR12231:SF253">
    <property type="entry name" value="DPR-INTERACTING PROTEIN ETA, ISOFORM B-RELATED"/>
    <property type="match status" value="1"/>
</dbReference>
<keyword evidence="1" id="KW-0732">Signal</keyword>
<feature type="domain" description="Ig-like" evidence="6">
    <location>
        <begin position="234"/>
        <end position="318"/>
    </location>
</feature>
<dbReference type="Pfam" id="PF13927">
    <property type="entry name" value="Ig_3"/>
    <property type="match status" value="1"/>
</dbReference>
<sequence>MKSSNSPAESRRLLDFVPSIRPSFLSVVLVFVCGCLWMKNETTNELLIALESRVNLFPCVQSDSTENTDRISLSPTKGTARDLYKKVQTHVSERIGYISVSPLSLEASATIRLRKRRNVLNDTSTGITIHEVRKEISKQFEQLMRTKYCKSTEKVCPAGPPGYPGPIGARGPRGRRGPKGKKGPQGPMGPPGKSGKTGITGPAGPRGEKGNKGEPGPKGMPGPPGRPGKSISAPQVLLTPAEQTRDEGGNTAFYCTVAGNPSPVVEWQFKGIKLLSGEKYLIKEGELIVRNLNYSDAGPYTCAARNILGSSEATGNLSVRGLPIFTKVPPLLAAPVQGTTFQVTCKAEGYPRPVVTWTRVGMPLPAGKTKINQGTLTINNLIPADTGLYDCVATNIMGTKKSRVSVAVQRSSAAGLHDSVIVGNNKNHLTSLSNWLAPVTKSVNSLWKRCWRASVNGWAGSTFHSRCDSKGPTVTIIRVGRYIFGGYTSISWASSDGSYQYDSKAFLFSLVNKPGWAPVKLSQTGQNSSRKLYSINSYSSYGPTFGGGHDINIKSDASSNSNSYSNLGHTYSPPSGPLPKKASATIRLRRRRRLLNDSLNSVTINDVRKEITKQFEQLMPTKYCKSSGKVCPAGPPGYPGPTGARGPRGRRGPKGKKGPQGPMGPPGKSGKTGITGPAGPRGEKGDKREPGPKGMPGPPGRPGKSISAPQVMLSPAEQTRVEGGNTAFYCTVAGNPSPIVEWQFKGRKILSGAKYLIKEGELIVRNLNYNDGGPYTCAARNILGSSEATSNFSVRGLPVFTKVPSALATPVQGTTFQVTCQAEGYPRPVVTWIRAVLPFPSGRAEVNRGTLTIKNLIPADNGLYECVATNIIGTKKAKINVAVQRSSAAGLHDSVIVGSNNNYLTSFNNWLAPVEKSVNSLWKRCWRSSVDGWAASTFHSQCDGKGPTVTIIRVGRYIFGGYTSKSWDIGTTSNAFLFSLVNKPGWAPVKLPQTGKYSSRRKHSIDDNPSYGPTFGGGHDIHISNYASSHRNSYSNLGYTYSPPSGYSYGSTFAQTFLAGTYQFTPGEIETFYETTQVK</sequence>
<organism evidence="8 9">
    <name type="scientific">Porites lobata</name>
    <dbReference type="NCBI Taxonomy" id="104759"/>
    <lineage>
        <taxon>Eukaryota</taxon>
        <taxon>Metazoa</taxon>
        <taxon>Cnidaria</taxon>
        <taxon>Anthozoa</taxon>
        <taxon>Hexacorallia</taxon>
        <taxon>Scleractinia</taxon>
        <taxon>Fungiina</taxon>
        <taxon>Poritidae</taxon>
        <taxon>Porites</taxon>
    </lineage>
</organism>
<feature type="compositionally biased region" description="Basic and acidic residues" evidence="5">
    <location>
        <begin position="681"/>
        <end position="691"/>
    </location>
</feature>
<accession>A0ABN8QKF9</accession>
<feature type="domain" description="Ig-like" evidence="6">
    <location>
        <begin position="323"/>
        <end position="407"/>
    </location>
</feature>
<dbReference type="PANTHER" id="PTHR12231">
    <property type="entry name" value="CTX-RELATED TYPE I TRANSMEMBRANE PROTEIN"/>
    <property type="match status" value="1"/>
</dbReference>
<dbReference type="InterPro" id="IPR008160">
    <property type="entry name" value="Collagen"/>
</dbReference>
<dbReference type="InterPro" id="IPR006571">
    <property type="entry name" value="TLDc_dom"/>
</dbReference>
<evidence type="ECO:0000256" key="4">
    <source>
        <dbReference type="ARBA" id="ARBA00023319"/>
    </source>
</evidence>
<name>A0ABN8QKF9_9CNID</name>
<dbReference type="Proteomes" id="UP001159405">
    <property type="component" value="Unassembled WGS sequence"/>
</dbReference>
<evidence type="ECO:0000259" key="7">
    <source>
        <dbReference type="PROSITE" id="PS51886"/>
    </source>
</evidence>
<keyword evidence="3" id="KW-1015">Disulfide bond</keyword>
<dbReference type="PROSITE" id="PS51257">
    <property type="entry name" value="PROKAR_LIPOPROTEIN"/>
    <property type="match status" value="1"/>
</dbReference>
<dbReference type="Pfam" id="PF07679">
    <property type="entry name" value="I-set"/>
    <property type="match status" value="3"/>
</dbReference>
<dbReference type="Gene3D" id="2.60.40.10">
    <property type="entry name" value="Immunoglobulins"/>
    <property type="match status" value="4"/>
</dbReference>
<feature type="domain" description="Ig-like" evidence="6">
    <location>
        <begin position="798"/>
        <end position="884"/>
    </location>
</feature>
<keyword evidence="4" id="KW-0393">Immunoglobulin domain</keyword>
<dbReference type="InterPro" id="IPR013098">
    <property type="entry name" value="Ig_I-set"/>
</dbReference>
<reference evidence="8 9" key="1">
    <citation type="submission" date="2022-05" db="EMBL/GenBank/DDBJ databases">
        <authorList>
            <consortium name="Genoscope - CEA"/>
            <person name="William W."/>
        </authorList>
    </citation>
    <scope>NUCLEOTIDE SEQUENCE [LARGE SCALE GENOMIC DNA]</scope>
</reference>
<feature type="region of interest" description="Disordered" evidence="5">
    <location>
        <begin position="626"/>
        <end position="717"/>
    </location>
</feature>
<evidence type="ECO:0000313" key="9">
    <source>
        <dbReference type="Proteomes" id="UP001159405"/>
    </source>
</evidence>
<dbReference type="Pfam" id="PF01391">
    <property type="entry name" value="Collagen"/>
    <property type="match status" value="2"/>
</dbReference>
<dbReference type="EMBL" id="CALNXK010000136">
    <property type="protein sequence ID" value="CAH3166275.1"/>
    <property type="molecule type" value="Genomic_DNA"/>
</dbReference>
<dbReference type="PROSITE" id="PS50835">
    <property type="entry name" value="IG_LIKE"/>
    <property type="match status" value="4"/>
</dbReference>
<comment type="caution">
    <text evidence="8">The sequence shown here is derived from an EMBL/GenBank/DDBJ whole genome shotgun (WGS) entry which is preliminary data.</text>
</comment>
<evidence type="ECO:0000313" key="8">
    <source>
        <dbReference type="EMBL" id="CAH3166275.1"/>
    </source>
</evidence>
<protein>
    <recommendedName>
        <fullName evidence="10">Basement membrane-specific heparan sulfate proteoglycan core protein</fullName>
    </recommendedName>
</protein>
<dbReference type="PROSITE" id="PS51886">
    <property type="entry name" value="TLDC"/>
    <property type="match status" value="2"/>
</dbReference>
<dbReference type="Pfam" id="PF07534">
    <property type="entry name" value="TLD"/>
    <property type="match status" value="2"/>
</dbReference>
<dbReference type="SMART" id="SM00408">
    <property type="entry name" value="IGc2"/>
    <property type="match status" value="4"/>
</dbReference>
<keyword evidence="2" id="KW-0677">Repeat</keyword>
<dbReference type="InterPro" id="IPR007110">
    <property type="entry name" value="Ig-like_dom"/>
</dbReference>
<dbReference type="InterPro" id="IPR003599">
    <property type="entry name" value="Ig_sub"/>
</dbReference>
<feature type="region of interest" description="Disordered" evidence="5">
    <location>
        <begin position="557"/>
        <end position="581"/>
    </location>
</feature>
<evidence type="ECO:0000256" key="2">
    <source>
        <dbReference type="ARBA" id="ARBA00022737"/>
    </source>
</evidence>
<evidence type="ECO:0000256" key="5">
    <source>
        <dbReference type="SAM" id="MobiDB-lite"/>
    </source>
</evidence>
<dbReference type="InterPro" id="IPR013783">
    <property type="entry name" value="Ig-like_fold"/>
</dbReference>
<dbReference type="InterPro" id="IPR036179">
    <property type="entry name" value="Ig-like_dom_sf"/>
</dbReference>
<feature type="domain" description="Ig-like" evidence="6">
    <location>
        <begin position="709"/>
        <end position="795"/>
    </location>
</feature>
<evidence type="ECO:0008006" key="10">
    <source>
        <dbReference type="Google" id="ProtNLM"/>
    </source>
</evidence>
<dbReference type="InterPro" id="IPR003598">
    <property type="entry name" value="Ig_sub2"/>
</dbReference>
<feature type="domain" description="TLDc" evidence="7">
    <location>
        <begin position="420"/>
        <end position="595"/>
    </location>
</feature>
<dbReference type="InterPro" id="IPR051170">
    <property type="entry name" value="Neural/epithelial_adhesion"/>
</dbReference>
<feature type="compositionally biased region" description="Basic residues" evidence="5">
    <location>
        <begin position="172"/>
        <end position="182"/>
    </location>
</feature>
<keyword evidence="9" id="KW-1185">Reference proteome</keyword>
<gene>
    <name evidence="8" type="ORF">PLOB_00007576</name>
</gene>
<dbReference type="SMART" id="SM00584">
    <property type="entry name" value="TLDc"/>
    <property type="match status" value="1"/>
</dbReference>
<feature type="domain" description="TLDc" evidence="7">
    <location>
        <begin position="895"/>
        <end position="1079"/>
    </location>
</feature>
<dbReference type="SMART" id="SM00409">
    <property type="entry name" value="IG"/>
    <property type="match status" value="4"/>
</dbReference>
<feature type="compositionally biased region" description="Basic residues" evidence="5">
    <location>
        <begin position="647"/>
        <end position="657"/>
    </location>
</feature>